<dbReference type="EMBL" id="FKLO01000066">
    <property type="protein sequence ID" value="SAM68736.1"/>
    <property type="molecule type" value="Genomic_DNA"/>
</dbReference>
<evidence type="ECO:0000313" key="1">
    <source>
        <dbReference type="EMBL" id="SAM68736.1"/>
    </source>
</evidence>
<dbReference type="Proteomes" id="UP000190837">
    <property type="component" value="Unassembled WGS sequence"/>
</dbReference>
<accession>A0A1C3H600</accession>
<dbReference type="RefSeq" id="WP_004142526.1">
    <property type="nucleotide sequence ID" value="NZ_CALFOW010000129.1"/>
</dbReference>
<proteinExistence type="predicted"/>
<organism evidence="1 2">
    <name type="scientific">Cardiobacterium hominis</name>
    <dbReference type="NCBI Taxonomy" id="2718"/>
    <lineage>
        <taxon>Bacteria</taxon>
        <taxon>Pseudomonadati</taxon>
        <taxon>Pseudomonadota</taxon>
        <taxon>Gammaproteobacteria</taxon>
        <taxon>Cardiobacteriales</taxon>
        <taxon>Cardiobacteriaceae</taxon>
        <taxon>Cardiobacterium</taxon>
    </lineage>
</organism>
<dbReference type="InterPro" id="IPR007420">
    <property type="entry name" value="DUF465"/>
</dbReference>
<dbReference type="InterPro" id="IPR038444">
    <property type="entry name" value="DUF465_sf"/>
</dbReference>
<dbReference type="Pfam" id="PF04325">
    <property type="entry name" value="DUF465"/>
    <property type="match status" value="1"/>
</dbReference>
<dbReference type="AlphaFoldDB" id="A0A1C3H600"/>
<reference evidence="2" key="1">
    <citation type="submission" date="2016-04" db="EMBL/GenBank/DDBJ databases">
        <authorList>
            <person name="Tagini F."/>
        </authorList>
    </citation>
    <scope>NUCLEOTIDE SEQUENCE [LARGE SCALE GENOMIC DNA]</scope>
    <source>
        <strain evidence="2">CHUV0807</strain>
    </source>
</reference>
<evidence type="ECO:0008006" key="3">
    <source>
        <dbReference type="Google" id="ProtNLM"/>
    </source>
</evidence>
<dbReference type="OMA" id="MFHEYRD"/>
<evidence type="ECO:0000313" key="2">
    <source>
        <dbReference type="Proteomes" id="UP000190837"/>
    </source>
</evidence>
<protein>
    <recommendedName>
        <fullName evidence="3">DUF465 domain-containing protein</fullName>
    </recommendedName>
</protein>
<dbReference type="GeneID" id="84789895"/>
<gene>
    <name evidence="1" type="ORF">CHUV0807_1959</name>
</gene>
<name>A0A1C3H600_9GAMM</name>
<dbReference type="Gene3D" id="6.10.280.50">
    <property type="match status" value="1"/>
</dbReference>
<sequence length="76" mass="9125">MLHEYRDLIAELRQSDNHFARLFNEHNALDEEINRMESDPAISANSHQDIERKKREKLALKDKIYDYLRKVEAERG</sequence>